<dbReference type="GeneTree" id="ENSGT00390000008519"/>
<feature type="domain" description="HTH cro/C1-type" evidence="6">
    <location>
        <begin position="82"/>
        <end position="139"/>
    </location>
</feature>
<dbReference type="PROSITE" id="PS50943">
    <property type="entry name" value="HTH_CROC1"/>
    <property type="match status" value="1"/>
</dbReference>
<evidence type="ECO:0000256" key="2">
    <source>
        <dbReference type="ARBA" id="ARBA00023015"/>
    </source>
</evidence>
<organism evidence="7 8">
    <name type="scientific">Eptatretus burgeri</name>
    <name type="common">Inshore hagfish</name>
    <dbReference type="NCBI Taxonomy" id="7764"/>
    <lineage>
        <taxon>Eukaryota</taxon>
        <taxon>Metazoa</taxon>
        <taxon>Chordata</taxon>
        <taxon>Craniata</taxon>
        <taxon>Vertebrata</taxon>
        <taxon>Cyclostomata</taxon>
        <taxon>Myxini</taxon>
        <taxon>Myxiniformes</taxon>
        <taxon>Myxinidae</taxon>
        <taxon>Eptatretinae</taxon>
        <taxon>Eptatretus</taxon>
    </lineage>
</organism>
<comment type="subcellular location">
    <subcellularLocation>
        <location evidence="1">Nucleus</location>
    </subcellularLocation>
</comment>
<evidence type="ECO:0000256" key="4">
    <source>
        <dbReference type="ARBA" id="ARBA00023163"/>
    </source>
</evidence>
<dbReference type="Ensembl" id="ENSEBUT00000002474.1">
    <property type="protein sequence ID" value="ENSEBUP00000002127.1"/>
    <property type="gene ID" value="ENSEBUG00000001669.1"/>
</dbReference>
<dbReference type="CDD" id="cd00093">
    <property type="entry name" value="HTH_XRE"/>
    <property type="match status" value="1"/>
</dbReference>
<keyword evidence="8" id="KW-1185">Reference proteome</keyword>
<evidence type="ECO:0000256" key="1">
    <source>
        <dbReference type="ARBA" id="ARBA00004123"/>
    </source>
</evidence>
<dbReference type="GO" id="GO:0005634">
    <property type="term" value="C:nucleus"/>
    <property type="evidence" value="ECO:0007669"/>
    <property type="project" value="UniProtKB-SubCell"/>
</dbReference>
<evidence type="ECO:0000256" key="3">
    <source>
        <dbReference type="ARBA" id="ARBA00023125"/>
    </source>
</evidence>
<dbReference type="GO" id="GO:0003677">
    <property type="term" value="F:DNA binding"/>
    <property type="evidence" value="ECO:0007669"/>
    <property type="project" value="UniProtKB-KW"/>
</dbReference>
<dbReference type="Proteomes" id="UP000694388">
    <property type="component" value="Unplaced"/>
</dbReference>
<reference evidence="7" key="1">
    <citation type="submission" date="2025-05" db="UniProtKB">
        <authorList>
            <consortium name="Ensembl"/>
        </authorList>
    </citation>
    <scope>IDENTIFICATION</scope>
</reference>
<evidence type="ECO:0000313" key="8">
    <source>
        <dbReference type="Proteomes" id="UP000694388"/>
    </source>
</evidence>
<evidence type="ECO:0000313" key="7">
    <source>
        <dbReference type="Ensembl" id="ENSEBUP00000002150.1"/>
    </source>
</evidence>
<dbReference type="InterPro" id="IPR001387">
    <property type="entry name" value="Cro/C1-type_HTH"/>
</dbReference>
<evidence type="ECO:0000259" key="6">
    <source>
        <dbReference type="PROSITE" id="PS50943"/>
    </source>
</evidence>
<dbReference type="Pfam" id="PF01381">
    <property type="entry name" value="HTH_3"/>
    <property type="match status" value="1"/>
</dbReference>
<dbReference type="InterPro" id="IPR013729">
    <property type="entry name" value="MBF1_N"/>
</dbReference>
<keyword evidence="4" id="KW-0804">Transcription</keyword>
<keyword evidence="3" id="KW-0238">DNA-binding</keyword>
<evidence type="ECO:0000256" key="5">
    <source>
        <dbReference type="SAM" id="MobiDB-lite"/>
    </source>
</evidence>
<accession>A0A8C4PX56</accession>
<feature type="region of interest" description="Disordered" evidence="5">
    <location>
        <begin position="1"/>
        <end position="51"/>
    </location>
</feature>
<protein>
    <submittedName>
        <fullName evidence="7">Endothelial differentiation-related factor 1</fullName>
    </submittedName>
</protein>
<proteinExistence type="predicted"/>
<dbReference type="Ensembl" id="ENSEBUT00000002459.1">
    <property type="protein sequence ID" value="ENSEBUP00000002115.1"/>
    <property type="gene ID" value="ENSEBUG00000001669.1"/>
</dbReference>
<dbReference type="AlphaFoldDB" id="A0A8C4PX56"/>
<dbReference type="PANTHER" id="PTHR10245">
    <property type="entry name" value="ENDOTHELIAL DIFFERENTIATION-RELATED FACTOR 1 MULTIPROTEIN BRIDGING FACTOR 1"/>
    <property type="match status" value="1"/>
</dbReference>
<dbReference type="SUPFAM" id="SSF47413">
    <property type="entry name" value="lambda repressor-like DNA-binding domains"/>
    <property type="match status" value="1"/>
</dbReference>
<dbReference type="InterPro" id="IPR010982">
    <property type="entry name" value="Lambda_DNA-bd_dom_sf"/>
</dbReference>
<dbReference type="PANTHER" id="PTHR10245:SF15">
    <property type="entry name" value="ENDOTHELIAL DIFFERENTIATION-RELATED FACTOR 1"/>
    <property type="match status" value="1"/>
</dbReference>
<dbReference type="Ensembl" id="ENSEBUT00000002497.1">
    <property type="protein sequence ID" value="ENSEBUP00000002150.1"/>
    <property type="gene ID" value="ENSEBUG00000001669.1"/>
</dbReference>
<dbReference type="Gene3D" id="1.10.260.40">
    <property type="entry name" value="lambda repressor-like DNA-binding domains"/>
    <property type="match status" value="1"/>
</dbReference>
<keyword evidence="2" id="KW-0805">Transcription regulation</keyword>
<dbReference type="Pfam" id="PF08523">
    <property type="entry name" value="MBF1"/>
    <property type="match status" value="1"/>
</dbReference>
<sequence>MMAESDWDSVTVLRKRAPPASQARSKQAVAAAQRKGQDVETTKKWSAGQNKQHVLSRNTAKLDRETEELHHTRVPMEVGKLIQKGRQEKGLNQKDLATRISEKPQIVTDYEVGRAIPNNVVLGKIERVLGECCAPFIYLLISSLPPGVFVLIHVHWGVPGLRMVPVILLF</sequence>
<name>A0A8C4PX56_EPTBU</name>
<dbReference type="SMART" id="SM00530">
    <property type="entry name" value="HTH_XRE"/>
    <property type="match status" value="1"/>
</dbReference>